<gene>
    <name evidence="3" type="ORF">BE21_39975</name>
</gene>
<accession>A0A150TM58</accession>
<feature type="compositionally biased region" description="Gly residues" evidence="1">
    <location>
        <begin position="28"/>
        <end position="38"/>
    </location>
</feature>
<organism evidence="3 4">
    <name type="scientific">Sorangium cellulosum</name>
    <name type="common">Polyangium cellulosum</name>
    <dbReference type="NCBI Taxonomy" id="56"/>
    <lineage>
        <taxon>Bacteria</taxon>
        <taxon>Pseudomonadati</taxon>
        <taxon>Myxococcota</taxon>
        <taxon>Polyangia</taxon>
        <taxon>Polyangiales</taxon>
        <taxon>Polyangiaceae</taxon>
        <taxon>Sorangium</taxon>
    </lineage>
</organism>
<comment type="caution">
    <text evidence="3">The sequence shown here is derived from an EMBL/GenBank/DDBJ whole genome shotgun (WGS) entry which is preliminary data.</text>
</comment>
<evidence type="ECO:0000256" key="1">
    <source>
        <dbReference type="SAM" id="MobiDB-lite"/>
    </source>
</evidence>
<feature type="compositionally biased region" description="Low complexity" evidence="1">
    <location>
        <begin position="39"/>
        <end position="53"/>
    </location>
</feature>
<feature type="region of interest" description="Disordered" evidence="1">
    <location>
        <begin position="28"/>
        <end position="74"/>
    </location>
</feature>
<evidence type="ECO:0000313" key="3">
    <source>
        <dbReference type="EMBL" id="KYG05548.1"/>
    </source>
</evidence>
<evidence type="ECO:0000256" key="2">
    <source>
        <dbReference type="SAM" id="SignalP"/>
    </source>
</evidence>
<dbReference type="AlphaFoldDB" id="A0A150TM58"/>
<sequence length="177" mass="16518">MKSLSFAAILVTVCAVAACSDDGDPGGDGGAGGGGGASGTTTSSSSSSSVATGTGTGGSGEGGSGEGGGGGEGGGADCAAQCIEDNQQGAVAFLEMTLEACGCAESATCAGDCDTADAETDACEDDGSANVQGLIGNEACRNCVGGLQEDACIDTSAEQCAANEGCAAYITCVSECL</sequence>
<evidence type="ECO:0008006" key="5">
    <source>
        <dbReference type="Google" id="ProtNLM"/>
    </source>
</evidence>
<proteinExistence type="predicted"/>
<feature type="chain" id="PRO_5007569922" description="Secreted protein" evidence="2">
    <location>
        <begin position="18"/>
        <end position="177"/>
    </location>
</feature>
<reference evidence="3 4" key="1">
    <citation type="submission" date="2014-02" db="EMBL/GenBank/DDBJ databases">
        <title>The small core and large imbalanced accessory genome model reveals a collaborative survival strategy of Sorangium cellulosum strains in nature.</title>
        <authorList>
            <person name="Han K."/>
            <person name="Peng R."/>
            <person name="Blom J."/>
            <person name="Li Y.-Z."/>
        </authorList>
    </citation>
    <scope>NUCLEOTIDE SEQUENCE [LARGE SCALE GENOMIC DNA]</scope>
    <source>
        <strain evidence="3 4">So0007-03</strain>
    </source>
</reference>
<feature type="compositionally biased region" description="Gly residues" evidence="1">
    <location>
        <begin position="54"/>
        <end position="74"/>
    </location>
</feature>
<evidence type="ECO:0000313" key="4">
    <source>
        <dbReference type="Proteomes" id="UP000075502"/>
    </source>
</evidence>
<dbReference type="Proteomes" id="UP000075502">
    <property type="component" value="Unassembled WGS sequence"/>
</dbReference>
<feature type="signal peptide" evidence="2">
    <location>
        <begin position="1"/>
        <end position="17"/>
    </location>
</feature>
<keyword evidence="2" id="KW-0732">Signal</keyword>
<protein>
    <recommendedName>
        <fullName evidence="5">Secreted protein</fullName>
    </recommendedName>
</protein>
<dbReference type="PROSITE" id="PS51257">
    <property type="entry name" value="PROKAR_LIPOPROTEIN"/>
    <property type="match status" value="1"/>
</dbReference>
<name>A0A150TM58_SORCE</name>
<dbReference type="EMBL" id="JEME01002002">
    <property type="protein sequence ID" value="KYG05548.1"/>
    <property type="molecule type" value="Genomic_DNA"/>
</dbReference>